<dbReference type="Pfam" id="PF09997">
    <property type="entry name" value="DUF2238"/>
    <property type="match status" value="1"/>
</dbReference>
<keyword evidence="1" id="KW-0472">Membrane</keyword>
<dbReference type="Proteomes" id="UP000886005">
    <property type="component" value="Unassembled WGS sequence"/>
</dbReference>
<proteinExistence type="predicted"/>
<keyword evidence="1" id="KW-1133">Transmembrane helix</keyword>
<evidence type="ECO:0000256" key="1">
    <source>
        <dbReference type="SAM" id="Phobius"/>
    </source>
</evidence>
<evidence type="ECO:0000313" key="2">
    <source>
        <dbReference type="EMBL" id="HED09776.1"/>
    </source>
</evidence>
<organism evidence="2">
    <name type="scientific">Caldithrix abyssi</name>
    <dbReference type="NCBI Taxonomy" id="187145"/>
    <lineage>
        <taxon>Bacteria</taxon>
        <taxon>Pseudomonadati</taxon>
        <taxon>Calditrichota</taxon>
        <taxon>Calditrichia</taxon>
        <taxon>Calditrichales</taxon>
        <taxon>Calditrichaceae</taxon>
        <taxon>Caldithrix</taxon>
    </lineage>
</organism>
<name>A0A7V1LKP5_CALAY</name>
<keyword evidence="1" id="KW-0812">Transmembrane</keyword>
<feature type="transmembrane region" description="Helical" evidence="1">
    <location>
        <begin position="31"/>
        <end position="47"/>
    </location>
</feature>
<feature type="transmembrane region" description="Helical" evidence="1">
    <location>
        <begin position="104"/>
        <end position="123"/>
    </location>
</feature>
<dbReference type="PIRSF" id="PIRSF020606">
    <property type="entry name" value="UCP020606"/>
    <property type="match status" value="1"/>
</dbReference>
<reference evidence="2" key="1">
    <citation type="journal article" date="2020" name="mSystems">
        <title>Genome- and Community-Level Interaction Insights into Carbon Utilization and Element Cycling Functions of Hydrothermarchaeota in Hydrothermal Sediment.</title>
        <authorList>
            <person name="Zhou Z."/>
            <person name="Liu Y."/>
            <person name="Xu W."/>
            <person name="Pan J."/>
            <person name="Luo Z.H."/>
            <person name="Li M."/>
        </authorList>
    </citation>
    <scope>NUCLEOTIDE SEQUENCE [LARGE SCALE GENOMIC DNA]</scope>
    <source>
        <strain evidence="2">HyVt-456</strain>
    </source>
</reference>
<dbReference type="EMBL" id="DRLD01000099">
    <property type="protein sequence ID" value="HED09776.1"/>
    <property type="molecule type" value="Genomic_DNA"/>
</dbReference>
<feature type="transmembrane region" description="Helical" evidence="1">
    <location>
        <begin position="59"/>
        <end position="77"/>
    </location>
</feature>
<feature type="transmembrane region" description="Helical" evidence="1">
    <location>
        <begin position="130"/>
        <end position="150"/>
    </location>
</feature>
<dbReference type="InterPro" id="IPR058534">
    <property type="entry name" value="YjdF"/>
</dbReference>
<feature type="transmembrane region" description="Helical" evidence="1">
    <location>
        <begin position="180"/>
        <end position="197"/>
    </location>
</feature>
<accession>A0A7V1LKP5</accession>
<sequence length="203" mass="23877">MDEKKLLRLLIILFVLEWIWAAVAPFDRKDWLLENILVILFLPVLWYSHQRKMLSVSSYVMLFLFLYFHVLGSHYTYANVPYKEWAATLFGWDLGPGRNQFDRLVHFLYGFLFTIPVMEWLVARFNLKGFIKYLLPVTLIMSTSMIYELIEWLVAELFGGDLGQAYLGTQGDVWDAHKDMALASLGSVITAWGHYYYNRKEAR</sequence>
<protein>
    <submittedName>
        <fullName evidence="2">DUF2238 domain-containing protein</fullName>
    </submittedName>
</protein>
<gene>
    <name evidence="2" type="ORF">ENJ10_03730</name>
</gene>
<dbReference type="AlphaFoldDB" id="A0A7V1LKP5"/>
<comment type="caution">
    <text evidence="2">The sequence shown here is derived from an EMBL/GenBank/DDBJ whole genome shotgun (WGS) entry which is preliminary data.</text>
</comment>
<dbReference type="InterPro" id="IPR014509">
    <property type="entry name" value="YjdF-like"/>
</dbReference>